<proteinExistence type="predicted"/>
<sequence length="291" mass="33433">MCISAHSALGKGVQTRKKRKLDHQLTEQQLNYAGATHVTRYLMATLPKQYYEAADSQVFERLLEELSKDIGRLSREGLLCEDTGLRYWISPLCIKGDWPFLHKVAGLERSFYSQPKRERAARPCRGICHFCLAGRDGIPFEDCSQGAEWQYTMGIEKPWSKRPVILDFLTHDPTFEEIFFMCDPWHTWHLGEGRNFACNCIKLLLDITPGRNVDVRLAHLFTTYREFCRRARVQCYANRFSSNLCGLVASDFPTGSWTKGNFTTSLVKWLADYLSAQRNNFVRGSLLDLAA</sequence>
<comment type="caution">
    <text evidence="1">The sequence shown here is derived from an EMBL/GenBank/DDBJ whole genome shotgun (WGS) entry which is preliminary data.</text>
</comment>
<name>A0ABP0JSX7_9DINO</name>
<accession>A0ABP0JSX7</accession>
<evidence type="ECO:0000313" key="1">
    <source>
        <dbReference type="EMBL" id="CAK9017483.1"/>
    </source>
</evidence>
<feature type="non-terminal residue" evidence="1">
    <location>
        <position position="291"/>
    </location>
</feature>
<keyword evidence="2" id="KW-1185">Reference proteome</keyword>
<dbReference type="Proteomes" id="UP001642484">
    <property type="component" value="Unassembled WGS sequence"/>
</dbReference>
<organism evidence="1 2">
    <name type="scientific">Durusdinium trenchii</name>
    <dbReference type="NCBI Taxonomy" id="1381693"/>
    <lineage>
        <taxon>Eukaryota</taxon>
        <taxon>Sar</taxon>
        <taxon>Alveolata</taxon>
        <taxon>Dinophyceae</taxon>
        <taxon>Suessiales</taxon>
        <taxon>Symbiodiniaceae</taxon>
        <taxon>Durusdinium</taxon>
    </lineage>
</organism>
<protein>
    <submittedName>
        <fullName evidence="1">Uncharacterized protein</fullName>
    </submittedName>
</protein>
<dbReference type="EMBL" id="CAXAMN010006407">
    <property type="protein sequence ID" value="CAK9017483.1"/>
    <property type="molecule type" value="Genomic_DNA"/>
</dbReference>
<evidence type="ECO:0000313" key="2">
    <source>
        <dbReference type="Proteomes" id="UP001642484"/>
    </source>
</evidence>
<reference evidence="1 2" key="1">
    <citation type="submission" date="2024-02" db="EMBL/GenBank/DDBJ databases">
        <authorList>
            <person name="Chen Y."/>
            <person name="Shah S."/>
            <person name="Dougan E. K."/>
            <person name="Thang M."/>
            <person name="Chan C."/>
        </authorList>
    </citation>
    <scope>NUCLEOTIDE SEQUENCE [LARGE SCALE GENOMIC DNA]</scope>
</reference>
<gene>
    <name evidence="1" type="ORF">CCMP2556_LOCUS12890</name>
</gene>